<keyword evidence="3" id="KW-0812">Transmembrane</keyword>
<gene>
    <name evidence="5" type="ORF">MUN79_19175</name>
</gene>
<keyword evidence="6" id="KW-1185">Reference proteome</keyword>
<dbReference type="PANTHER" id="PTHR10161:SF14">
    <property type="entry name" value="TARTRATE-RESISTANT ACID PHOSPHATASE TYPE 5"/>
    <property type="match status" value="1"/>
</dbReference>
<dbReference type="PANTHER" id="PTHR10161">
    <property type="entry name" value="TARTRATE-RESISTANT ACID PHOSPHATASE TYPE 5"/>
    <property type="match status" value="1"/>
</dbReference>
<dbReference type="KEGG" id="hcu:MUN79_19175"/>
<dbReference type="Proteomes" id="UP000831796">
    <property type="component" value="Chromosome"/>
</dbReference>
<keyword evidence="3" id="KW-1133">Transmembrane helix</keyword>
<name>A0A8T9PZA6_9BACT</name>
<evidence type="ECO:0000256" key="3">
    <source>
        <dbReference type="SAM" id="Phobius"/>
    </source>
</evidence>
<dbReference type="EMBL" id="CP095046">
    <property type="protein sequence ID" value="UOQ70796.1"/>
    <property type="molecule type" value="Genomic_DNA"/>
</dbReference>
<keyword evidence="1" id="KW-0732">Signal</keyword>
<accession>A0A8T9PZA6</accession>
<dbReference type="AlphaFoldDB" id="A0A8T9PZA6"/>
<dbReference type="GO" id="GO:0016787">
    <property type="term" value="F:hydrolase activity"/>
    <property type="evidence" value="ECO:0007669"/>
    <property type="project" value="UniProtKB-KW"/>
</dbReference>
<dbReference type="RefSeq" id="WP_244674213.1">
    <property type="nucleotide sequence ID" value="NZ_CP095046.1"/>
</dbReference>
<evidence type="ECO:0000313" key="6">
    <source>
        <dbReference type="Proteomes" id="UP000831796"/>
    </source>
</evidence>
<dbReference type="InterPro" id="IPR051558">
    <property type="entry name" value="Metallophosphoesterase_PAP"/>
</dbReference>
<keyword evidence="2" id="KW-0378">Hydrolase</keyword>
<protein>
    <submittedName>
        <fullName evidence="5">Metallophosphoesterase</fullName>
    </submittedName>
</protein>
<reference evidence="5" key="1">
    <citation type="submission" date="2022-04" db="EMBL/GenBank/DDBJ databases">
        <title>Hymenobacter sp. isolated from the air.</title>
        <authorList>
            <person name="Won M."/>
            <person name="Lee C.-M."/>
            <person name="Woen H.-Y."/>
            <person name="Kwon S.-W."/>
        </authorList>
    </citation>
    <scope>NUCLEOTIDE SEQUENCE</scope>
    <source>
        <strain evidence="5">5116S-3</strain>
    </source>
</reference>
<organism evidence="5 6">
    <name type="scientific">Hymenobacter cellulosilyticus</name>
    <dbReference type="NCBI Taxonomy" id="2932248"/>
    <lineage>
        <taxon>Bacteria</taxon>
        <taxon>Pseudomonadati</taxon>
        <taxon>Bacteroidota</taxon>
        <taxon>Cytophagia</taxon>
        <taxon>Cytophagales</taxon>
        <taxon>Hymenobacteraceae</taxon>
        <taxon>Hymenobacter</taxon>
    </lineage>
</organism>
<feature type="domain" description="Calcineurin-like phosphoesterase" evidence="4">
    <location>
        <begin position="57"/>
        <end position="255"/>
    </location>
</feature>
<dbReference type="InterPro" id="IPR004843">
    <property type="entry name" value="Calcineurin-like_PHP"/>
</dbReference>
<evidence type="ECO:0000313" key="5">
    <source>
        <dbReference type="EMBL" id="UOQ70796.1"/>
    </source>
</evidence>
<keyword evidence="3" id="KW-0472">Membrane</keyword>
<sequence length="419" mass="46418">MTFAQLVYFALALVVGLALWLLYRYALERRYRRQPYVAPAEAGWAIQTPEAGRLRYRIALVGDLGAVATDGQDPVLNLLQHWLREAGAASSVVLLGDNVYPTGIPAPTHPGRAAAEKRLDTQLDAFQQYAGRVIFLSGNHDWNKGRPDGYQYVLRQEAYVLEHLPTAHYLPPQGCPGPVTVQLAEGLLLVVLNTQWWVQNGPRPLGPEYGCTVSNSKEPFAQLQEILEHNRHQQIVVAGHHPLYSNAMHGGKFTTKQHLFPLTAAHKKAYVPLPVIGSLFPVYRKLIGAAEDMSHPRYRKMRRRLLRVLHQFPNIIYAAGHDHNLQYFHYRQGHYLVSGSGSKTAFVQPGGKSTFTHEHKGFFALEFYHGGEVWLRTYEPASTADTPVGAEVFRKKLVAASAATTSSAATASAGSGAQS</sequence>
<feature type="transmembrane region" description="Helical" evidence="3">
    <location>
        <begin position="6"/>
        <end position="23"/>
    </location>
</feature>
<evidence type="ECO:0000256" key="2">
    <source>
        <dbReference type="ARBA" id="ARBA00022801"/>
    </source>
</evidence>
<evidence type="ECO:0000259" key="4">
    <source>
        <dbReference type="Pfam" id="PF00149"/>
    </source>
</evidence>
<proteinExistence type="predicted"/>
<dbReference type="SUPFAM" id="SSF56300">
    <property type="entry name" value="Metallo-dependent phosphatases"/>
    <property type="match status" value="1"/>
</dbReference>
<dbReference type="Pfam" id="PF00149">
    <property type="entry name" value="Metallophos"/>
    <property type="match status" value="1"/>
</dbReference>
<dbReference type="InterPro" id="IPR029052">
    <property type="entry name" value="Metallo-depent_PP-like"/>
</dbReference>
<evidence type="ECO:0000256" key="1">
    <source>
        <dbReference type="ARBA" id="ARBA00022729"/>
    </source>
</evidence>
<dbReference type="Gene3D" id="3.60.21.10">
    <property type="match status" value="2"/>
</dbReference>